<keyword evidence="2" id="KW-0732">Signal</keyword>
<dbReference type="RefSeq" id="WP_255914863.1">
    <property type="nucleotide sequence ID" value="NZ_JANFQO010000011.1"/>
</dbReference>
<accession>A0ABT1QTQ0</accession>
<reference evidence="3" key="1">
    <citation type="submission" date="2022-07" db="EMBL/GenBank/DDBJ databases">
        <title>Tahibacter sp., a new gammaproteobacterium isolated from the silt sample collected at pig farm.</title>
        <authorList>
            <person name="Chen H."/>
        </authorList>
    </citation>
    <scope>NUCLEOTIDE SEQUENCE</scope>
    <source>
        <strain evidence="3">P2K</strain>
    </source>
</reference>
<dbReference type="EMBL" id="JANFQO010000011">
    <property type="protein sequence ID" value="MCQ4165673.1"/>
    <property type="molecule type" value="Genomic_DNA"/>
</dbReference>
<keyword evidence="1" id="KW-1133">Transmembrane helix</keyword>
<evidence type="ECO:0000256" key="1">
    <source>
        <dbReference type="SAM" id="Phobius"/>
    </source>
</evidence>
<proteinExistence type="predicted"/>
<name>A0ABT1QTQ0_9GAMM</name>
<feature type="signal peptide" evidence="2">
    <location>
        <begin position="1"/>
        <end position="23"/>
    </location>
</feature>
<keyword evidence="1" id="KW-0812">Transmembrane</keyword>
<evidence type="ECO:0000256" key="2">
    <source>
        <dbReference type="SAM" id="SignalP"/>
    </source>
</evidence>
<feature type="chain" id="PRO_5046781126" description="Killing trait domain-containing protein" evidence="2">
    <location>
        <begin position="24"/>
        <end position="103"/>
    </location>
</feature>
<comment type="caution">
    <text evidence="3">The sequence shown here is derived from an EMBL/GenBank/DDBJ whole genome shotgun (WGS) entry which is preliminary data.</text>
</comment>
<keyword evidence="1" id="KW-0472">Membrane</keyword>
<protein>
    <recommendedName>
        <fullName evidence="5">Killing trait domain-containing protein</fullName>
    </recommendedName>
</protein>
<feature type="transmembrane region" description="Helical" evidence="1">
    <location>
        <begin position="33"/>
        <end position="53"/>
    </location>
</feature>
<keyword evidence="4" id="KW-1185">Reference proteome</keyword>
<evidence type="ECO:0000313" key="3">
    <source>
        <dbReference type="EMBL" id="MCQ4165673.1"/>
    </source>
</evidence>
<dbReference type="Proteomes" id="UP001165498">
    <property type="component" value="Unassembled WGS sequence"/>
</dbReference>
<gene>
    <name evidence="3" type="ORF">NM961_13215</name>
</gene>
<evidence type="ECO:0000313" key="4">
    <source>
        <dbReference type="Proteomes" id="UP001165498"/>
    </source>
</evidence>
<sequence length="103" mass="10265">MQGVNGLSSAAMLATASAQLVNAGFSASASLVIGGAVVGGSTTALTATMSAALKEIFRQENIATAAHGMPDDDLYAFQKSGTASGTTEVNVLTAASNYRQCTC</sequence>
<organism evidence="3 4">
    <name type="scientific">Tahibacter harae</name>
    <dbReference type="NCBI Taxonomy" id="2963937"/>
    <lineage>
        <taxon>Bacteria</taxon>
        <taxon>Pseudomonadati</taxon>
        <taxon>Pseudomonadota</taxon>
        <taxon>Gammaproteobacteria</taxon>
        <taxon>Lysobacterales</taxon>
        <taxon>Rhodanobacteraceae</taxon>
        <taxon>Tahibacter</taxon>
    </lineage>
</organism>
<evidence type="ECO:0008006" key="5">
    <source>
        <dbReference type="Google" id="ProtNLM"/>
    </source>
</evidence>